<dbReference type="Proteomes" id="UP000321353">
    <property type="component" value="Chromosome"/>
</dbReference>
<feature type="region of interest" description="Disordered" evidence="1">
    <location>
        <begin position="21"/>
        <end position="55"/>
    </location>
</feature>
<dbReference type="AlphaFoldDB" id="A0A5B9MMI5"/>
<organism evidence="3 4">
    <name type="scientific">Stieleria maiorica</name>
    <dbReference type="NCBI Taxonomy" id="2795974"/>
    <lineage>
        <taxon>Bacteria</taxon>
        <taxon>Pseudomonadati</taxon>
        <taxon>Planctomycetota</taxon>
        <taxon>Planctomycetia</taxon>
        <taxon>Pirellulales</taxon>
        <taxon>Pirellulaceae</taxon>
        <taxon>Stieleria</taxon>
    </lineage>
</organism>
<feature type="chain" id="PRO_5022688890" evidence="2">
    <location>
        <begin position="24"/>
        <end position="185"/>
    </location>
</feature>
<accession>A0A5B9MMI5</accession>
<evidence type="ECO:0000313" key="4">
    <source>
        <dbReference type="Proteomes" id="UP000321353"/>
    </source>
</evidence>
<evidence type="ECO:0000313" key="3">
    <source>
        <dbReference type="EMBL" id="QEG01241.1"/>
    </source>
</evidence>
<proteinExistence type="predicted"/>
<feature type="signal peptide" evidence="2">
    <location>
        <begin position="1"/>
        <end position="23"/>
    </location>
</feature>
<dbReference type="EMBL" id="CP036264">
    <property type="protein sequence ID" value="QEG01241.1"/>
    <property type="molecule type" value="Genomic_DNA"/>
</dbReference>
<keyword evidence="2" id="KW-0732">Signal</keyword>
<evidence type="ECO:0000256" key="2">
    <source>
        <dbReference type="SAM" id="SignalP"/>
    </source>
</evidence>
<protein>
    <submittedName>
        <fullName evidence="3">Uncharacterized protein</fullName>
    </submittedName>
</protein>
<sequence precursor="true">MMMKPTLVLAGLLVCGGCFPPPASSPASAQKRQAQAIADREQELQFRDESGNMDWRKRVDAAKKLLDQAQSNRRWGQSQAALDQALDAARLMPPPGKDFDLQAELAGLQKESTDASVESDEPGTSGGTTDPAGAEAGVTESGGGVTNAEVRQIRKELEALLERLEGSTGRTNAELSLERDLIEIQ</sequence>
<dbReference type="KEGG" id="smam:Mal15_53170"/>
<keyword evidence="4" id="KW-1185">Reference proteome</keyword>
<dbReference type="RefSeq" id="WP_147870341.1">
    <property type="nucleotide sequence ID" value="NZ_CP036264.1"/>
</dbReference>
<name>A0A5B9MMI5_9BACT</name>
<reference evidence="3 4" key="1">
    <citation type="submission" date="2019-02" db="EMBL/GenBank/DDBJ databases">
        <title>Planctomycetal bacteria perform biofilm scaping via a novel small molecule.</title>
        <authorList>
            <person name="Jeske O."/>
            <person name="Boedeker C."/>
            <person name="Wiegand S."/>
            <person name="Breitling P."/>
            <person name="Kallscheuer N."/>
            <person name="Jogler M."/>
            <person name="Rohde M."/>
            <person name="Petersen J."/>
            <person name="Medema M.H."/>
            <person name="Surup F."/>
            <person name="Jogler C."/>
        </authorList>
    </citation>
    <scope>NUCLEOTIDE SEQUENCE [LARGE SCALE GENOMIC DNA]</scope>
    <source>
        <strain evidence="3 4">Mal15</strain>
    </source>
</reference>
<feature type="compositionally biased region" description="Basic and acidic residues" evidence="1">
    <location>
        <begin position="38"/>
        <end position="55"/>
    </location>
</feature>
<evidence type="ECO:0000256" key="1">
    <source>
        <dbReference type="SAM" id="MobiDB-lite"/>
    </source>
</evidence>
<feature type="region of interest" description="Disordered" evidence="1">
    <location>
        <begin position="104"/>
        <end position="150"/>
    </location>
</feature>
<gene>
    <name evidence="3" type="ORF">Mal15_53170</name>
</gene>